<protein>
    <submittedName>
        <fullName evidence="1">Uncharacterized protein</fullName>
    </submittedName>
</protein>
<proteinExistence type="predicted"/>
<comment type="caution">
    <text evidence="1">The sequence shown here is derived from an EMBL/GenBank/DDBJ whole genome shotgun (WGS) entry which is preliminary data.</text>
</comment>
<dbReference type="Proteomes" id="UP000681722">
    <property type="component" value="Unassembled WGS sequence"/>
</dbReference>
<dbReference type="AlphaFoldDB" id="A0A814THC1"/>
<evidence type="ECO:0000313" key="2">
    <source>
        <dbReference type="EMBL" id="CAF3924376.1"/>
    </source>
</evidence>
<sequence>MCSAPVGSSCCNNCPSFPFFDPCVGGDKTYSLPLWFGPSAYIECNQAAQQLATIDICSQNQIWLKRSKRCGTCEEALLDGLSPSVGPCCPYACATSSGCEQLALLKLLCTLMLIATRDHIARAVPQYCLPDHCV</sequence>
<organism evidence="1 3">
    <name type="scientific">Didymodactylos carnosus</name>
    <dbReference type="NCBI Taxonomy" id="1234261"/>
    <lineage>
        <taxon>Eukaryota</taxon>
        <taxon>Metazoa</taxon>
        <taxon>Spiralia</taxon>
        <taxon>Gnathifera</taxon>
        <taxon>Rotifera</taxon>
        <taxon>Eurotatoria</taxon>
        <taxon>Bdelloidea</taxon>
        <taxon>Philodinida</taxon>
        <taxon>Philodinidae</taxon>
        <taxon>Didymodactylos</taxon>
    </lineage>
</organism>
<gene>
    <name evidence="1" type="ORF">GPM918_LOCUS21670</name>
    <name evidence="2" type="ORF">SRO942_LOCUS21667</name>
</gene>
<dbReference type="EMBL" id="CAJNOQ010007196">
    <property type="protein sequence ID" value="CAF1160817.1"/>
    <property type="molecule type" value="Genomic_DNA"/>
</dbReference>
<accession>A0A814THC1</accession>
<evidence type="ECO:0000313" key="1">
    <source>
        <dbReference type="EMBL" id="CAF1160817.1"/>
    </source>
</evidence>
<dbReference type="EMBL" id="CAJOBC010007196">
    <property type="protein sequence ID" value="CAF3924376.1"/>
    <property type="molecule type" value="Genomic_DNA"/>
</dbReference>
<name>A0A814THC1_9BILA</name>
<reference evidence="1" key="1">
    <citation type="submission" date="2021-02" db="EMBL/GenBank/DDBJ databases">
        <authorList>
            <person name="Nowell W R."/>
        </authorList>
    </citation>
    <scope>NUCLEOTIDE SEQUENCE</scope>
</reference>
<keyword evidence="3" id="KW-1185">Reference proteome</keyword>
<evidence type="ECO:0000313" key="3">
    <source>
        <dbReference type="Proteomes" id="UP000663829"/>
    </source>
</evidence>
<dbReference type="Proteomes" id="UP000663829">
    <property type="component" value="Unassembled WGS sequence"/>
</dbReference>